<dbReference type="EC" id="3.6.1.-" evidence="4"/>
<keyword evidence="4" id="KW-0378">Hydrolase</keyword>
<keyword evidence="4" id="KW-0460">Magnesium</keyword>
<dbReference type="PANTHER" id="PTHR43222">
    <property type="entry name" value="NUDIX HYDROLASE 23"/>
    <property type="match status" value="1"/>
</dbReference>
<dbReference type="PROSITE" id="PS51462">
    <property type="entry name" value="NUDIX"/>
    <property type="match status" value="1"/>
</dbReference>
<dbReference type="CDD" id="cd03675">
    <property type="entry name" value="NUDIX_Hydrolase"/>
    <property type="match status" value="1"/>
</dbReference>
<reference evidence="6 7" key="1">
    <citation type="submission" date="2016-10" db="EMBL/GenBank/DDBJ databases">
        <authorList>
            <person name="de Groot N.N."/>
        </authorList>
    </citation>
    <scope>NUCLEOTIDE SEQUENCE [LARGE SCALE GENOMIC DNA]</scope>
    <source>
        <strain evidence="6 7">Nm13</strain>
    </source>
</reference>
<accession>A0A1H5XJT2</accession>
<sequence>MIWKPNVTVAVVVEQNGKYLLVEEEPEADSGLFLNQPAGHLDPGESIIQGAIRETLEETAYTFEPEYLLGIYQWYSQHADTVYIRFAFGGRVTHHDPERKLDTGILRAFWLDSDEAGQMIHRHRSPLVMQCIHDHIAGKRYPLELLMHYEA</sequence>
<comment type="cofactor">
    <cofactor evidence="4">
        <name>Mg(2+)</name>
        <dbReference type="ChEBI" id="CHEBI:18420"/>
    </cofactor>
</comment>
<dbReference type="InterPro" id="IPR015797">
    <property type="entry name" value="NUDIX_hydrolase-like_dom_sf"/>
</dbReference>
<dbReference type="AlphaFoldDB" id="A0A1H5XJT2"/>
<gene>
    <name evidence="4" type="primary">nudJ</name>
    <name evidence="6" type="ORF">SAMN05216334_12810</name>
</gene>
<dbReference type="EMBL" id="FNUX01000028">
    <property type="protein sequence ID" value="SEG11486.1"/>
    <property type="molecule type" value="Genomic_DNA"/>
</dbReference>
<dbReference type="Pfam" id="PF00293">
    <property type="entry name" value="NUDIX"/>
    <property type="match status" value="1"/>
</dbReference>
<dbReference type="GO" id="GO:0017111">
    <property type="term" value="F:ribonucleoside triphosphate phosphatase activity"/>
    <property type="evidence" value="ECO:0007669"/>
    <property type="project" value="InterPro"/>
</dbReference>
<dbReference type="InterPro" id="IPR000086">
    <property type="entry name" value="NUDIX_hydrolase_dom"/>
</dbReference>
<dbReference type="SUPFAM" id="SSF55811">
    <property type="entry name" value="Nudix"/>
    <property type="match status" value="1"/>
</dbReference>
<dbReference type="Proteomes" id="UP000236753">
    <property type="component" value="Unassembled WGS sequence"/>
</dbReference>
<evidence type="ECO:0000256" key="2">
    <source>
        <dbReference type="ARBA" id="ARBA00011245"/>
    </source>
</evidence>
<dbReference type="GO" id="GO:0004787">
    <property type="term" value="F:thiamine diphosphate phosphatase activity"/>
    <property type="evidence" value="ECO:0007669"/>
    <property type="project" value="InterPro"/>
</dbReference>
<protein>
    <recommendedName>
        <fullName evidence="3 4">Phosphatase NudJ</fullName>
        <ecNumber evidence="4">3.6.1.-</ecNumber>
    </recommendedName>
</protein>
<evidence type="ECO:0000256" key="1">
    <source>
        <dbReference type="ARBA" id="ARBA00007608"/>
    </source>
</evidence>
<dbReference type="OrthoDB" id="8594221at2"/>
<organism evidence="6 7">
    <name type="scientific">Nitrosomonas ureae</name>
    <dbReference type="NCBI Taxonomy" id="44577"/>
    <lineage>
        <taxon>Bacteria</taxon>
        <taxon>Pseudomonadati</taxon>
        <taxon>Pseudomonadota</taxon>
        <taxon>Betaproteobacteria</taxon>
        <taxon>Nitrosomonadales</taxon>
        <taxon>Nitrosomonadaceae</taxon>
        <taxon>Nitrosomonas</taxon>
    </lineage>
</organism>
<evidence type="ECO:0000256" key="4">
    <source>
        <dbReference type="RuleBase" id="RU364043"/>
    </source>
</evidence>
<dbReference type="Gene3D" id="3.90.79.10">
    <property type="entry name" value="Nucleoside Triphosphate Pyrophosphohydrolase"/>
    <property type="match status" value="1"/>
</dbReference>
<dbReference type="GO" id="GO:0017110">
    <property type="term" value="F:nucleoside diphosphate phosphatase activity"/>
    <property type="evidence" value="ECO:0007669"/>
    <property type="project" value="InterPro"/>
</dbReference>
<comment type="similarity">
    <text evidence="1 4">Belongs to the Nudix hydrolase family. NudJ subfamily.</text>
</comment>
<evidence type="ECO:0000256" key="3">
    <source>
        <dbReference type="ARBA" id="ARBA00015552"/>
    </source>
</evidence>
<evidence type="ECO:0000259" key="5">
    <source>
        <dbReference type="PROSITE" id="PS51462"/>
    </source>
</evidence>
<name>A0A1H5XJT2_9PROT</name>
<dbReference type="RefSeq" id="WP_103967350.1">
    <property type="nucleotide sequence ID" value="NZ_FNUX01000028.1"/>
</dbReference>
<dbReference type="PANTHER" id="PTHR43222:SF11">
    <property type="entry name" value="PHOSPHATASE NUDJ"/>
    <property type="match status" value="1"/>
</dbReference>
<evidence type="ECO:0000313" key="7">
    <source>
        <dbReference type="Proteomes" id="UP000236753"/>
    </source>
</evidence>
<proteinExistence type="inferred from homology"/>
<evidence type="ECO:0000313" key="6">
    <source>
        <dbReference type="EMBL" id="SEG11486.1"/>
    </source>
</evidence>
<feature type="domain" description="Nudix hydrolase" evidence="5">
    <location>
        <begin position="2"/>
        <end position="133"/>
    </location>
</feature>
<comment type="subunit">
    <text evidence="2 4">Monomer.</text>
</comment>
<dbReference type="InterPro" id="IPR033713">
    <property type="entry name" value="NudJ"/>
</dbReference>